<reference evidence="2 3" key="1">
    <citation type="journal article" date="2019" name="Emerg. Microbes Infect.">
        <title>Comprehensive subspecies identification of 175 nontuberculous mycobacteria species based on 7547 genomic profiles.</title>
        <authorList>
            <person name="Matsumoto Y."/>
            <person name="Kinjo T."/>
            <person name="Motooka D."/>
            <person name="Nabeya D."/>
            <person name="Jung N."/>
            <person name="Uechi K."/>
            <person name="Horii T."/>
            <person name="Iida T."/>
            <person name="Fujita J."/>
            <person name="Nakamura S."/>
        </authorList>
    </citation>
    <scope>NUCLEOTIDE SEQUENCE [LARGE SCALE GENOMIC DNA]</scope>
    <source>
        <strain evidence="2 3">JCM 13571</strain>
    </source>
</reference>
<organism evidence="2 3">
    <name type="scientific">Mycolicibacter hiberniae</name>
    <dbReference type="NCBI Taxonomy" id="29314"/>
    <lineage>
        <taxon>Bacteria</taxon>
        <taxon>Bacillati</taxon>
        <taxon>Actinomycetota</taxon>
        <taxon>Actinomycetes</taxon>
        <taxon>Mycobacteriales</taxon>
        <taxon>Mycobacteriaceae</taxon>
        <taxon>Mycolicibacter</taxon>
    </lineage>
</organism>
<protein>
    <submittedName>
        <fullName evidence="2">Uncharacterized protein</fullName>
    </submittedName>
</protein>
<feature type="compositionally biased region" description="Basic and acidic residues" evidence="1">
    <location>
        <begin position="85"/>
        <end position="99"/>
    </location>
</feature>
<dbReference type="AlphaFoldDB" id="A0A7I7X7Z5"/>
<dbReference type="Proteomes" id="UP000467260">
    <property type="component" value="Chromosome"/>
</dbReference>
<name>A0A7I7X7Z5_9MYCO</name>
<evidence type="ECO:0000313" key="2">
    <source>
        <dbReference type="EMBL" id="BBZ25582.1"/>
    </source>
</evidence>
<keyword evidence="3" id="KW-1185">Reference proteome</keyword>
<evidence type="ECO:0000256" key="1">
    <source>
        <dbReference type="SAM" id="MobiDB-lite"/>
    </source>
</evidence>
<accession>A0A7I7X7Z5</accession>
<evidence type="ECO:0000313" key="3">
    <source>
        <dbReference type="Proteomes" id="UP000467260"/>
    </source>
</evidence>
<dbReference type="KEGG" id="mhib:MHIB_40000"/>
<proteinExistence type="predicted"/>
<dbReference type="EMBL" id="AP022609">
    <property type="protein sequence ID" value="BBZ25582.1"/>
    <property type="molecule type" value="Genomic_DNA"/>
</dbReference>
<feature type="region of interest" description="Disordered" evidence="1">
    <location>
        <begin position="79"/>
        <end position="106"/>
    </location>
</feature>
<sequence>MILVGIAADERLDPHRVLSHAEDGVGLELALAGQFHDQARQPTVRARGRGVGQLRRPQGGLDELLDFVAVHARAPRRIGQRRARRAEVSTRIRAPRADAKSSMAWE</sequence>
<gene>
    <name evidence="2" type="ORF">MHIB_40000</name>
</gene>